<evidence type="ECO:0000313" key="1">
    <source>
        <dbReference type="EMBL" id="KAF0702160.1"/>
    </source>
</evidence>
<proteinExistence type="predicted"/>
<dbReference type="InterPro" id="IPR036397">
    <property type="entry name" value="RNaseH_sf"/>
</dbReference>
<dbReference type="PANTHER" id="PTHR47169">
    <property type="entry name" value="OS01G0541250 PROTEIN"/>
    <property type="match status" value="1"/>
</dbReference>
<comment type="caution">
    <text evidence="1">The sequence shown here is derived from an EMBL/GenBank/DDBJ whole genome shotgun (WGS) entry which is preliminary data.</text>
</comment>
<reference evidence="1 2" key="1">
    <citation type="submission" date="2019-06" db="EMBL/GenBank/DDBJ databases">
        <title>Genomics analysis of Aphanomyces spp. identifies a new class of oomycete effector associated with host adaptation.</title>
        <authorList>
            <person name="Gaulin E."/>
        </authorList>
    </citation>
    <scope>NUCLEOTIDE SEQUENCE [LARGE SCALE GENOMIC DNA]</scope>
    <source>
        <strain evidence="1 2">E</strain>
    </source>
</reference>
<organism evidence="1 2">
    <name type="scientific">Aphanomyces astaci</name>
    <name type="common">Crayfish plague agent</name>
    <dbReference type="NCBI Taxonomy" id="112090"/>
    <lineage>
        <taxon>Eukaryota</taxon>
        <taxon>Sar</taxon>
        <taxon>Stramenopiles</taxon>
        <taxon>Oomycota</taxon>
        <taxon>Saprolegniomycetes</taxon>
        <taxon>Saprolegniales</taxon>
        <taxon>Verrucalvaceae</taxon>
        <taxon>Aphanomyces</taxon>
    </lineage>
</organism>
<dbReference type="VEuPathDB" id="FungiDB:H257_15789"/>
<dbReference type="EMBL" id="VJMI01021265">
    <property type="protein sequence ID" value="KAF0702160.1"/>
    <property type="molecule type" value="Genomic_DNA"/>
</dbReference>
<sequence length="452" mass="50529">MTQGRLDLTNMVREAILREVLLKCQDGVVGRLPRGFGNDLATKYGCHVSSVRRIIARAKAQGIASGNMQVCVANRKKGRVGRKIKYTAAQAREKLLQVPLRERTSLRSISAKTGISYGTLHRYLKRGVFRAHSNAIRPMLTDVNKYSRLKFALNFMAPGQDMCEMLDYVHLDEKWREATRAQVQEQAIHYEGYVLDGGGTASAQRGHRKSSVNREAGTIETKVISVTKDVYRAYLLGKVLPALVQKWPSRGRTIMLQHDNARAHVTTSDAKLQESFRQYAAQGWSFQLAPQPANSPDLNVLDLGFFAALQSLQHRESARTIDDLVANVAKAFKDYPFERLDHTFMTLQSCLLETIRVAGDNTYKIPHLGKQRQARLGILPRNLICPTEDYRDGTAKLSAIDAVAYERAVETELDELRTADELSTYLESMALDSDVTAALEAAGLEAIDMNDE</sequence>
<gene>
    <name evidence="1" type="ORF">AaE_016093</name>
</gene>
<dbReference type="GO" id="GO:0003676">
    <property type="term" value="F:nucleic acid binding"/>
    <property type="evidence" value="ECO:0007669"/>
    <property type="project" value="InterPro"/>
</dbReference>
<dbReference type="Proteomes" id="UP000469452">
    <property type="component" value="Unassembled WGS sequence"/>
</dbReference>
<evidence type="ECO:0000313" key="2">
    <source>
        <dbReference type="Proteomes" id="UP000469452"/>
    </source>
</evidence>
<protein>
    <submittedName>
        <fullName evidence="1">Uncharacterized protein</fullName>
    </submittedName>
</protein>
<dbReference type="Gene3D" id="3.30.420.10">
    <property type="entry name" value="Ribonuclease H-like superfamily/Ribonuclease H"/>
    <property type="match status" value="1"/>
</dbReference>
<accession>A0A6A4Z4Q2</accession>
<name>A0A6A4Z4Q2_APHAT</name>
<dbReference type="AlphaFoldDB" id="A0A6A4Z4Q2"/>
<dbReference type="PANTHER" id="PTHR47169:SF2">
    <property type="entry name" value="OS01G0541250 PROTEIN"/>
    <property type="match status" value="1"/>
</dbReference>